<gene>
    <name evidence="3" type="ORF">J2T07_001701</name>
</gene>
<keyword evidence="2" id="KW-0732">Signal</keyword>
<dbReference type="RefSeq" id="WP_306848962.1">
    <property type="nucleotide sequence ID" value="NZ_JAUSSK010000002.1"/>
</dbReference>
<comment type="caution">
    <text evidence="3">The sequence shown here is derived from an EMBL/GenBank/DDBJ whole genome shotgun (WGS) entry which is preliminary data.</text>
</comment>
<feature type="signal peptide" evidence="2">
    <location>
        <begin position="1"/>
        <end position="26"/>
    </location>
</feature>
<evidence type="ECO:0000256" key="2">
    <source>
        <dbReference type="SAM" id="SignalP"/>
    </source>
</evidence>
<evidence type="ECO:0000256" key="1">
    <source>
        <dbReference type="SAM" id="MobiDB-lite"/>
    </source>
</evidence>
<dbReference type="InterPro" id="IPR024079">
    <property type="entry name" value="MetalloPept_cat_dom_sf"/>
</dbReference>
<accession>A0ABT9SWZ3</accession>
<dbReference type="SUPFAM" id="SSF55486">
    <property type="entry name" value="Metalloproteases ('zincins'), catalytic domain"/>
    <property type="match status" value="1"/>
</dbReference>
<keyword evidence="4" id="KW-1185">Reference proteome</keyword>
<name>A0ABT9SWZ3_9GAMM</name>
<feature type="chain" id="PRO_5047493235" description="Reprolysin-like metallo-peptidase family M12B" evidence="2">
    <location>
        <begin position="27"/>
        <end position="371"/>
    </location>
</feature>
<dbReference type="EMBL" id="JAUSSK010000002">
    <property type="protein sequence ID" value="MDQ0009524.1"/>
    <property type="molecule type" value="Genomic_DNA"/>
</dbReference>
<proteinExistence type="predicted"/>
<sequence>MAPLPTAALRCTTFFAAACSAGICVAQPAITHPITAFDRAIAAGLPRTVSLAASTERSRGTDETNALVVESHLDIGVRFADGEPGDMYLATWRGEQAVVTRSGDHLDITVARRDGVSVTGFDRDDDTPHVVESAGAGAGAGARRAAVEHANHEGLSKRNASEPGRPHAHKVPTLTFWMFLHDDTLGVDRKHIHASYVAWWIADMKRILPAHRLWAIYSQQVEGLTDMPYGHEESLRDWTTAIDSYERRNKLPRIPGKFEYKFMLITSNEPLPGVTGQAWLGGEEAVASLSGRYTIVAHEYGHTLGAVHDDAEVQWSSLWPCETNLISGTVALRSNCYRYSRKNERNMRVHMAREWTVPVNPDPPGIPLFCQ</sequence>
<dbReference type="Proteomes" id="UP001237737">
    <property type="component" value="Unassembled WGS sequence"/>
</dbReference>
<evidence type="ECO:0000313" key="3">
    <source>
        <dbReference type="EMBL" id="MDQ0009524.1"/>
    </source>
</evidence>
<protein>
    <recommendedName>
        <fullName evidence="5">Reprolysin-like metallo-peptidase family M12B</fullName>
    </recommendedName>
</protein>
<organism evidence="3 4">
    <name type="scientific">Luteibacter jiangsuensis</name>
    <dbReference type="NCBI Taxonomy" id="637577"/>
    <lineage>
        <taxon>Bacteria</taxon>
        <taxon>Pseudomonadati</taxon>
        <taxon>Pseudomonadota</taxon>
        <taxon>Gammaproteobacteria</taxon>
        <taxon>Lysobacterales</taxon>
        <taxon>Rhodanobacteraceae</taxon>
        <taxon>Luteibacter</taxon>
    </lineage>
</organism>
<evidence type="ECO:0008006" key="5">
    <source>
        <dbReference type="Google" id="ProtNLM"/>
    </source>
</evidence>
<feature type="region of interest" description="Disordered" evidence="1">
    <location>
        <begin position="118"/>
        <end position="142"/>
    </location>
</feature>
<dbReference type="Gene3D" id="3.40.390.10">
    <property type="entry name" value="Collagenase (Catalytic Domain)"/>
    <property type="match status" value="1"/>
</dbReference>
<reference evidence="3 4" key="1">
    <citation type="submission" date="2023-07" db="EMBL/GenBank/DDBJ databases">
        <title>Sorghum-associated microbial communities from plants grown in Nebraska, USA.</title>
        <authorList>
            <person name="Schachtman D."/>
        </authorList>
    </citation>
    <scope>NUCLEOTIDE SEQUENCE [LARGE SCALE GENOMIC DNA]</scope>
    <source>
        <strain evidence="3 4">CC60</strain>
    </source>
</reference>
<evidence type="ECO:0000313" key="4">
    <source>
        <dbReference type="Proteomes" id="UP001237737"/>
    </source>
</evidence>